<proteinExistence type="predicted"/>
<feature type="region of interest" description="Disordered" evidence="1">
    <location>
        <begin position="1"/>
        <end position="22"/>
    </location>
</feature>
<dbReference type="EMBL" id="CP046234">
    <property type="protein sequence ID" value="WFD46990.1"/>
    <property type="molecule type" value="Genomic_DNA"/>
</dbReference>
<organism evidence="2 3">
    <name type="scientific">Malassezia furfur</name>
    <name type="common">Pityriasis versicolor infection agent</name>
    <name type="synonym">Pityrosporum furfur</name>
    <dbReference type="NCBI Taxonomy" id="55194"/>
    <lineage>
        <taxon>Eukaryota</taxon>
        <taxon>Fungi</taxon>
        <taxon>Dikarya</taxon>
        <taxon>Basidiomycota</taxon>
        <taxon>Ustilaginomycotina</taxon>
        <taxon>Malasseziomycetes</taxon>
        <taxon>Malasseziales</taxon>
        <taxon>Malasseziaceae</taxon>
        <taxon>Malassezia</taxon>
    </lineage>
</organism>
<name>A0ABY8EN55_MALFU</name>
<protein>
    <submittedName>
        <fullName evidence="2">Uncharacterized protein</fullName>
    </submittedName>
</protein>
<accession>A0ABY8EN55</accession>
<reference evidence="2 3" key="1">
    <citation type="journal article" date="2020" name="Elife">
        <title>Loss of centromere function drives karyotype evolution in closely related Malassezia species.</title>
        <authorList>
            <person name="Sankaranarayanan S.R."/>
            <person name="Ianiri G."/>
            <person name="Coelho M.A."/>
            <person name="Reza M.H."/>
            <person name="Thimmappa B.C."/>
            <person name="Ganguly P."/>
            <person name="Vadnala R.N."/>
            <person name="Sun S."/>
            <person name="Siddharthan R."/>
            <person name="Tellgren-Roth C."/>
            <person name="Dawson T.L."/>
            <person name="Heitman J."/>
            <person name="Sanyal K."/>
        </authorList>
    </citation>
    <scope>NUCLEOTIDE SEQUENCE [LARGE SCALE GENOMIC DNA]</scope>
    <source>
        <strain evidence="2">CBS14141</strain>
    </source>
</reference>
<keyword evidence="3" id="KW-1185">Reference proteome</keyword>
<evidence type="ECO:0000256" key="1">
    <source>
        <dbReference type="SAM" id="MobiDB-lite"/>
    </source>
</evidence>
<gene>
    <name evidence="2" type="ORF">GLX27_001634</name>
</gene>
<dbReference type="Proteomes" id="UP000818624">
    <property type="component" value="Chromosome 1"/>
</dbReference>
<evidence type="ECO:0000313" key="3">
    <source>
        <dbReference type="Proteomes" id="UP000818624"/>
    </source>
</evidence>
<sequence>MSTDDGARRPTQGKGAAGAERVRDASILRELNDLRAMPRVESSRTMYATSHATVASDLAHARPSAAAYKTDASQYYI</sequence>
<evidence type="ECO:0000313" key="2">
    <source>
        <dbReference type="EMBL" id="WFD46990.1"/>
    </source>
</evidence>